<dbReference type="GO" id="GO:0006606">
    <property type="term" value="P:protein import into nucleus"/>
    <property type="evidence" value="ECO:0007669"/>
    <property type="project" value="TreeGrafter"/>
</dbReference>
<dbReference type="InterPro" id="IPR001494">
    <property type="entry name" value="Importin-beta_N"/>
</dbReference>
<name>A0AAV4PD03_CAEEX</name>
<gene>
    <name evidence="2" type="primary">TNPO3</name>
    <name evidence="2" type="ORF">CEXT_414931</name>
</gene>
<dbReference type="GO" id="GO:0005737">
    <property type="term" value="C:cytoplasm"/>
    <property type="evidence" value="ECO:0007669"/>
    <property type="project" value="TreeGrafter"/>
</dbReference>
<keyword evidence="3" id="KW-1185">Reference proteome</keyword>
<dbReference type="Pfam" id="PF03810">
    <property type="entry name" value="IBN_N"/>
    <property type="match status" value="1"/>
</dbReference>
<dbReference type="PANTHER" id="PTHR12363">
    <property type="entry name" value="TRANSPORTIN 3 AND IMPORTIN 13"/>
    <property type="match status" value="1"/>
</dbReference>
<comment type="caution">
    <text evidence="2">The sequence shown here is derived from an EMBL/GenBank/DDBJ whole genome shotgun (WGS) entry which is preliminary data.</text>
</comment>
<protein>
    <submittedName>
        <fullName evidence="2">Transportin-3</fullName>
    </submittedName>
</protein>
<dbReference type="PANTHER" id="PTHR12363:SF42">
    <property type="entry name" value="TRANSPORTIN-3"/>
    <property type="match status" value="1"/>
</dbReference>
<accession>A0AAV4PD03</accession>
<dbReference type="InterPro" id="IPR011989">
    <property type="entry name" value="ARM-like"/>
</dbReference>
<dbReference type="Gene3D" id="1.25.10.10">
    <property type="entry name" value="Leucine-rich Repeat Variant"/>
    <property type="match status" value="1"/>
</dbReference>
<dbReference type="Proteomes" id="UP001054945">
    <property type="component" value="Unassembled WGS sequence"/>
</dbReference>
<proteinExistence type="predicted"/>
<dbReference type="EMBL" id="BPLR01004272">
    <property type="protein sequence ID" value="GIX93596.1"/>
    <property type="molecule type" value="Genomic_DNA"/>
</dbReference>
<dbReference type="SUPFAM" id="SSF48371">
    <property type="entry name" value="ARM repeat"/>
    <property type="match status" value="1"/>
</dbReference>
<dbReference type="AlphaFoldDB" id="A0AAV4PD03"/>
<reference evidence="2 3" key="1">
    <citation type="submission" date="2021-06" db="EMBL/GenBank/DDBJ databases">
        <title>Caerostris extrusa draft genome.</title>
        <authorList>
            <person name="Kono N."/>
            <person name="Arakawa K."/>
        </authorList>
    </citation>
    <scope>NUCLEOTIDE SEQUENCE [LARGE SCALE GENOMIC DNA]</scope>
</reference>
<evidence type="ECO:0000259" key="1">
    <source>
        <dbReference type="Pfam" id="PF03810"/>
    </source>
</evidence>
<sequence length="93" mass="10739">MDSQPTLQIVCQAIYSLYHNPDTAEKEKASTYLGELQRSVFAWKIADELLQHRGDLESCYFAAQTMRTKIQFSFHELPSESHSSLRDSLFKSH</sequence>
<evidence type="ECO:0000313" key="2">
    <source>
        <dbReference type="EMBL" id="GIX93596.1"/>
    </source>
</evidence>
<organism evidence="2 3">
    <name type="scientific">Caerostris extrusa</name>
    <name type="common">Bark spider</name>
    <name type="synonym">Caerostris bankana</name>
    <dbReference type="NCBI Taxonomy" id="172846"/>
    <lineage>
        <taxon>Eukaryota</taxon>
        <taxon>Metazoa</taxon>
        <taxon>Ecdysozoa</taxon>
        <taxon>Arthropoda</taxon>
        <taxon>Chelicerata</taxon>
        <taxon>Arachnida</taxon>
        <taxon>Araneae</taxon>
        <taxon>Araneomorphae</taxon>
        <taxon>Entelegynae</taxon>
        <taxon>Araneoidea</taxon>
        <taxon>Araneidae</taxon>
        <taxon>Caerostris</taxon>
    </lineage>
</organism>
<dbReference type="InterPro" id="IPR051345">
    <property type="entry name" value="Importin_beta-like_NTR"/>
</dbReference>
<dbReference type="GO" id="GO:0031267">
    <property type="term" value="F:small GTPase binding"/>
    <property type="evidence" value="ECO:0007669"/>
    <property type="project" value="InterPro"/>
</dbReference>
<feature type="domain" description="Importin N-terminal" evidence="1">
    <location>
        <begin position="29"/>
        <end position="91"/>
    </location>
</feature>
<evidence type="ECO:0000313" key="3">
    <source>
        <dbReference type="Proteomes" id="UP001054945"/>
    </source>
</evidence>
<dbReference type="InterPro" id="IPR016024">
    <property type="entry name" value="ARM-type_fold"/>
</dbReference>